<protein>
    <submittedName>
        <fullName evidence="2">Uncharacterized protein</fullName>
    </submittedName>
</protein>
<feature type="region of interest" description="Disordered" evidence="1">
    <location>
        <begin position="1"/>
        <end position="22"/>
    </location>
</feature>
<evidence type="ECO:0000313" key="3">
    <source>
        <dbReference type="Proteomes" id="UP000032702"/>
    </source>
</evidence>
<evidence type="ECO:0000313" key="2">
    <source>
        <dbReference type="EMBL" id="EAU64156.1"/>
    </source>
</evidence>
<gene>
    <name evidence="2" type="ORF">STIAU_0222</name>
</gene>
<feature type="region of interest" description="Disordered" evidence="1">
    <location>
        <begin position="321"/>
        <end position="400"/>
    </location>
</feature>
<accession>Q08UJ7</accession>
<sequence length="487" mass="54070">MLALQHRIPTRHAPHHVHRATRPRQRFGRHLVGRVRQQHGVRPRIQREPHRRALLALLTQVLDEPQRARVHVAERRIRRERRGVHAPSVALTQRPQPLQILALDELHGPGNLGLRVLRPRGVVRARLHRELHPIPRLHRFLLAVEDGHHHAQLRPVPLGEALHREAVRAIVALAAPPLAEAALDAAARRATAQPGQEARRLGIRGQSRRGPGRHRQRREARRAARQPRRRREVPARHHPRGPQRAACLRLHRLQHPENPVPLAALGRVAVDLHLIRAGAKLHRRGDGHGGERQGQARLMGKNERVVPLPPILHQGDVGMRQGSRFHGSPHNARGPASWLVKHRTPSSSSFATAGSGSKKRPMTAPPSPPAPVSFAPRAPRPRSRYTISSSGGEDNPSAASSPWLTFIASPSASRSPCSTAFAPSDARVPICLNSRVYRSGQRAWRARKAATVCLVGLRSPTRATSILSGRGLLRIRTLPVDWPAVRL</sequence>
<dbReference type="EMBL" id="AAMD01000128">
    <property type="protein sequence ID" value="EAU64156.1"/>
    <property type="molecule type" value="Genomic_DNA"/>
</dbReference>
<feature type="compositionally biased region" description="Basic residues" evidence="1">
    <location>
        <begin position="8"/>
        <end position="22"/>
    </location>
</feature>
<feature type="compositionally biased region" description="Polar residues" evidence="1">
    <location>
        <begin position="385"/>
        <end position="400"/>
    </location>
</feature>
<reference evidence="2 3" key="1">
    <citation type="submission" date="2006-04" db="EMBL/GenBank/DDBJ databases">
        <authorList>
            <person name="Nierman W.C."/>
        </authorList>
    </citation>
    <scope>NUCLEOTIDE SEQUENCE [LARGE SCALE GENOMIC DNA]</scope>
    <source>
        <strain evidence="2 3">DW4/3-1</strain>
    </source>
</reference>
<evidence type="ECO:0000256" key="1">
    <source>
        <dbReference type="SAM" id="MobiDB-lite"/>
    </source>
</evidence>
<proteinExistence type="predicted"/>
<organism evidence="2 3">
    <name type="scientific">Stigmatella aurantiaca (strain DW4/3-1)</name>
    <dbReference type="NCBI Taxonomy" id="378806"/>
    <lineage>
        <taxon>Bacteria</taxon>
        <taxon>Pseudomonadati</taxon>
        <taxon>Myxococcota</taxon>
        <taxon>Myxococcia</taxon>
        <taxon>Myxococcales</taxon>
        <taxon>Cystobacterineae</taxon>
        <taxon>Archangiaceae</taxon>
        <taxon>Stigmatella</taxon>
    </lineage>
</organism>
<feature type="compositionally biased region" description="Low complexity" evidence="1">
    <location>
        <begin position="346"/>
        <end position="356"/>
    </location>
</feature>
<feature type="compositionally biased region" description="Basic residues" evidence="1">
    <location>
        <begin position="206"/>
        <end position="241"/>
    </location>
</feature>
<feature type="region of interest" description="Disordered" evidence="1">
    <location>
        <begin position="189"/>
        <end position="243"/>
    </location>
</feature>
<comment type="caution">
    <text evidence="2">The sequence shown here is derived from an EMBL/GenBank/DDBJ whole genome shotgun (WGS) entry which is preliminary data.</text>
</comment>
<dbReference type="AlphaFoldDB" id="Q08UJ7"/>
<name>Q08UJ7_STIAD</name>
<dbReference type="Proteomes" id="UP000032702">
    <property type="component" value="Unassembled WGS sequence"/>
</dbReference>